<accession>A0A150Q2T6</accession>
<dbReference type="Proteomes" id="UP000075260">
    <property type="component" value="Unassembled WGS sequence"/>
</dbReference>
<evidence type="ECO:0000313" key="1">
    <source>
        <dbReference type="EMBL" id="KYF62325.1"/>
    </source>
</evidence>
<proteinExistence type="predicted"/>
<dbReference type="AlphaFoldDB" id="A0A150Q2T6"/>
<dbReference type="RefSeq" id="WP_061612688.1">
    <property type="nucleotide sequence ID" value="NZ_JEMA01001106.1"/>
</dbReference>
<dbReference type="EMBL" id="JEMA01001106">
    <property type="protein sequence ID" value="KYF62325.1"/>
    <property type="molecule type" value="Genomic_DNA"/>
</dbReference>
<dbReference type="OrthoDB" id="5514697at2"/>
<sequence length="374" mass="39623">MGCDVGEASYQPVDAPPVQLIEVRATTSLDQNYQPARTALDPAGATQVLSTASIVLKFDRFLLPRSVGGAALADFVCLSGDLATQVTTPADCLNPIPLAATYNPVQREVILRQVEGMQGLVPGSRYALTVLKPVDDDAPSGVRAFDGAPLRDNVRVEFTVAATNPPQAMPEFRMPGGDFYCQRDLECVAAMCPDDPLCGTCVRGAAYVLATCIGCHVEGNASAGLKLSVGAPLFNNAAPLLETAIGHAAHQTQIGEHAYVAEKTPERFGRAMPLIDPNNPGNSYLLYKIIVGESAIDPSLTGEAAEQLREETERLRAAFVMGMPMPPPESGPVFRFFPEQPGDPSLTPYVDGMDILSAWILAGAAPRDCSTPAP</sequence>
<name>A0A150Q2T6_SORCE</name>
<comment type="caution">
    <text evidence="1">The sequence shown here is derived from an EMBL/GenBank/DDBJ whole genome shotgun (WGS) entry which is preliminary data.</text>
</comment>
<gene>
    <name evidence="1" type="ORF">BE15_03695</name>
</gene>
<protein>
    <submittedName>
        <fullName evidence="1">Uncharacterized protein</fullName>
    </submittedName>
</protein>
<evidence type="ECO:0000313" key="2">
    <source>
        <dbReference type="Proteomes" id="UP000075260"/>
    </source>
</evidence>
<organism evidence="1 2">
    <name type="scientific">Sorangium cellulosum</name>
    <name type="common">Polyangium cellulosum</name>
    <dbReference type="NCBI Taxonomy" id="56"/>
    <lineage>
        <taxon>Bacteria</taxon>
        <taxon>Pseudomonadati</taxon>
        <taxon>Myxococcota</taxon>
        <taxon>Polyangia</taxon>
        <taxon>Polyangiales</taxon>
        <taxon>Polyangiaceae</taxon>
        <taxon>Sorangium</taxon>
    </lineage>
</organism>
<reference evidence="1 2" key="1">
    <citation type="submission" date="2014-02" db="EMBL/GenBank/DDBJ databases">
        <title>The small core and large imbalanced accessory genome model reveals a collaborative survival strategy of Sorangium cellulosum strains in nature.</title>
        <authorList>
            <person name="Han K."/>
            <person name="Peng R."/>
            <person name="Blom J."/>
            <person name="Li Y.-Z."/>
        </authorList>
    </citation>
    <scope>NUCLEOTIDE SEQUENCE [LARGE SCALE GENOMIC DNA]</scope>
    <source>
        <strain evidence="1 2">So0008-312</strain>
    </source>
</reference>